<dbReference type="Gene3D" id="3.30.1330.70">
    <property type="entry name" value="Holliday junction resolvase RusA"/>
    <property type="match status" value="1"/>
</dbReference>
<evidence type="ECO:0000313" key="1">
    <source>
        <dbReference type="EMBL" id="KEP68799.1"/>
    </source>
</evidence>
<sequence length="132" mass="14772">MAIIKTLPFTVTLPFPGHCLSPNKKQHPMQLHRARKAYKTHAGQELVAQGIRRIKHDGSPITVSMRFVPPGNFPYDRDNLTSRMKSGLDAIAHAIGVDDYLFRPQPPILDPAEGRKAARVEVTLSREVEHDS</sequence>
<dbReference type="GO" id="GO:0006310">
    <property type="term" value="P:DNA recombination"/>
    <property type="evidence" value="ECO:0007669"/>
    <property type="project" value="InterPro"/>
</dbReference>
<comment type="caution">
    <text evidence="1">The sequence shown here is derived from an EMBL/GenBank/DDBJ whole genome shotgun (WGS) entry which is preliminary data.</text>
</comment>
<dbReference type="STRING" id="1185766.SAMN05216224_10658"/>
<dbReference type="GO" id="GO:0004519">
    <property type="term" value="F:endonuclease activity"/>
    <property type="evidence" value="ECO:0007669"/>
    <property type="project" value="UniProtKB-KW"/>
</dbReference>
<accession>A0A074TAU3</accession>
<keyword evidence="1" id="KW-0540">Nuclease</keyword>
<dbReference type="InterPro" id="IPR036614">
    <property type="entry name" value="RusA-like_sf"/>
</dbReference>
<proteinExistence type="predicted"/>
<dbReference type="SUPFAM" id="SSF103084">
    <property type="entry name" value="Holliday junction resolvase RusA"/>
    <property type="match status" value="1"/>
</dbReference>
<dbReference type="RefSeq" id="WP_051693607.1">
    <property type="nucleotide sequence ID" value="NZ_FOVB01000006.1"/>
</dbReference>
<dbReference type="GO" id="GO:0000287">
    <property type="term" value="F:magnesium ion binding"/>
    <property type="evidence" value="ECO:0007669"/>
    <property type="project" value="InterPro"/>
</dbReference>
<keyword evidence="2" id="KW-1185">Reference proteome</keyword>
<dbReference type="Proteomes" id="UP000027725">
    <property type="component" value="Unassembled WGS sequence"/>
</dbReference>
<keyword evidence="1" id="KW-0255">Endonuclease</keyword>
<gene>
    <name evidence="1" type="ORF">DL1_08655</name>
</gene>
<protein>
    <submittedName>
        <fullName evidence="1">Phage endonuclease</fullName>
    </submittedName>
</protein>
<evidence type="ECO:0000313" key="2">
    <source>
        <dbReference type="Proteomes" id="UP000027725"/>
    </source>
</evidence>
<dbReference type="EMBL" id="JHEH01000023">
    <property type="protein sequence ID" value="KEP68799.1"/>
    <property type="molecule type" value="Genomic_DNA"/>
</dbReference>
<dbReference type="GO" id="GO:0006281">
    <property type="term" value="P:DNA repair"/>
    <property type="evidence" value="ECO:0007669"/>
    <property type="project" value="InterPro"/>
</dbReference>
<name>A0A074TAU3_9RHOB</name>
<organism evidence="1 2">
    <name type="scientific">Thioclava dalianensis</name>
    <dbReference type="NCBI Taxonomy" id="1185766"/>
    <lineage>
        <taxon>Bacteria</taxon>
        <taxon>Pseudomonadati</taxon>
        <taxon>Pseudomonadota</taxon>
        <taxon>Alphaproteobacteria</taxon>
        <taxon>Rhodobacterales</taxon>
        <taxon>Paracoccaceae</taxon>
        <taxon>Thioclava</taxon>
    </lineage>
</organism>
<dbReference type="OrthoDB" id="7775026at2"/>
<keyword evidence="1" id="KW-0378">Hydrolase</keyword>
<reference evidence="1 2" key="1">
    <citation type="submission" date="2014-03" db="EMBL/GenBank/DDBJ databases">
        <title>The draft genome sequence of Thioclava dalianensis DLFJ1-1.</title>
        <authorList>
            <person name="Lai Q."/>
            <person name="Shao Z."/>
        </authorList>
    </citation>
    <scope>NUCLEOTIDE SEQUENCE [LARGE SCALE GENOMIC DNA]</scope>
    <source>
        <strain evidence="1 2">DLFJ1-1</strain>
    </source>
</reference>
<dbReference type="AlphaFoldDB" id="A0A074TAU3"/>